<dbReference type="Proteomes" id="UP000076167">
    <property type="component" value="Unassembled WGS sequence"/>
</dbReference>
<reference evidence="2 3" key="1">
    <citation type="submission" date="2015-12" db="EMBL/GenBank/DDBJ databases">
        <title>Genome sequence of Thalassospira xiamenensis MCCC 1A03005.</title>
        <authorList>
            <person name="Lu L."/>
            <person name="Lai Q."/>
            <person name="Shao Z."/>
            <person name="Qian P."/>
        </authorList>
    </citation>
    <scope>NUCLEOTIDE SEQUENCE [LARGE SCALE GENOMIC DNA]</scope>
    <source>
        <strain evidence="2 3">MCCC 1A03005</strain>
    </source>
</reference>
<dbReference type="EMBL" id="LPXL01000004">
    <property type="protein sequence ID" value="KZD06691.1"/>
    <property type="molecule type" value="Genomic_DNA"/>
</dbReference>
<protein>
    <submittedName>
        <fullName evidence="2">Uncharacterized protein</fullName>
    </submittedName>
</protein>
<name>A0ABR5Y8N5_9PROT</name>
<evidence type="ECO:0000313" key="2">
    <source>
        <dbReference type="EMBL" id="KZD06691.1"/>
    </source>
</evidence>
<accession>A0ABR5Y8N5</accession>
<feature type="region of interest" description="Disordered" evidence="1">
    <location>
        <begin position="66"/>
        <end position="91"/>
    </location>
</feature>
<keyword evidence="3" id="KW-1185">Reference proteome</keyword>
<evidence type="ECO:0000313" key="3">
    <source>
        <dbReference type="Proteomes" id="UP000076167"/>
    </source>
</evidence>
<evidence type="ECO:0000256" key="1">
    <source>
        <dbReference type="SAM" id="MobiDB-lite"/>
    </source>
</evidence>
<sequence length="91" mass="10194">MQFRNDDCDLLANNPISIALTGAVHLIGLMPFDLPDGPEWPRMAPNGPRGQWQDRNARLRKRGNRVIFPEAGSLPPGRTSDLHKPHHQTAH</sequence>
<comment type="caution">
    <text evidence="2">The sequence shown here is derived from an EMBL/GenBank/DDBJ whole genome shotgun (WGS) entry which is preliminary data.</text>
</comment>
<proteinExistence type="predicted"/>
<organism evidence="2 3">
    <name type="scientific">Thalassospira xiamenensis</name>
    <dbReference type="NCBI Taxonomy" id="220697"/>
    <lineage>
        <taxon>Bacteria</taxon>
        <taxon>Pseudomonadati</taxon>
        <taxon>Pseudomonadota</taxon>
        <taxon>Alphaproteobacteria</taxon>
        <taxon>Rhodospirillales</taxon>
        <taxon>Thalassospiraceae</taxon>
        <taxon>Thalassospira</taxon>
    </lineage>
</organism>
<gene>
    <name evidence="2" type="ORF">AUP40_10500</name>
</gene>